<keyword evidence="1" id="KW-1133">Transmembrane helix</keyword>
<evidence type="ECO:0000313" key="3">
    <source>
        <dbReference type="Proteomes" id="UP000381378"/>
    </source>
</evidence>
<reference evidence="2 3" key="1">
    <citation type="submission" date="2019-09" db="EMBL/GenBank/DDBJ databases">
        <authorList>
            <person name="Chandra G."/>
            <person name="Truman W A."/>
        </authorList>
    </citation>
    <scope>NUCLEOTIDE SEQUENCE [LARGE SCALE GENOMIC DNA]</scope>
    <source>
        <strain evidence="2">PS928</strain>
    </source>
</reference>
<organism evidence="2 3">
    <name type="scientific">Pseudomonas fluorescens</name>
    <dbReference type="NCBI Taxonomy" id="294"/>
    <lineage>
        <taxon>Bacteria</taxon>
        <taxon>Pseudomonadati</taxon>
        <taxon>Pseudomonadota</taxon>
        <taxon>Gammaproteobacteria</taxon>
        <taxon>Pseudomonadales</taxon>
        <taxon>Pseudomonadaceae</taxon>
        <taxon>Pseudomonas</taxon>
    </lineage>
</organism>
<keyword evidence="1" id="KW-0472">Membrane</keyword>
<dbReference type="EMBL" id="CABVJF010000050">
    <property type="protein sequence ID" value="VVQ26505.1"/>
    <property type="molecule type" value="Genomic_DNA"/>
</dbReference>
<dbReference type="Proteomes" id="UP000381378">
    <property type="component" value="Unassembled WGS sequence"/>
</dbReference>
<protein>
    <submittedName>
        <fullName evidence="2">Uncharacterized protein</fullName>
    </submittedName>
</protein>
<dbReference type="AlphaFoldDB" id="A0A5E7VVV9"/>
<accession>A0A5E7VVV9</accession>
<gene>
    <name evidence="2" type="ORF">PS928_06668</name>
</gene>
<keyword evidence="1" id="KW-0812">Transmembrane</keyword>
<name>A0A5E7VVV9_PSEFL</name>
<feature type="transmembrane region" description="Helical" evidence="1">
    <location>
        <begin position="62"/>
        <end position="79"/>
    </location>
</feature>
<feature type="transmembrane region" description="Helical" evidence="1">
    <location>
        <begin position="85"/>
        <end position="107"/>
    </location>
</feature>
<sequence>MRNTITPFGGWLFIPLNLQLKIYSTRSLRGMSAKIPANFIAQIYRYPDESPRRRVIRGPGPIVMTSVLFMLAFLNYYGVPRGSDVFALFILGAGSIFLMVALTIIVVERSESRKKDIPKPIVEGVLSAIFDQGGISIEMLVGSKPYMSIIFIDEIKSVSGYVQGGWLWVRDRGVVIETNDNKQFRFVMSMNKIELERFLNEFLLSLSEINYPVRNIRKFQV</sequence>
<evidence type="ECO:0000256" key="1">
    <source>
        <dbReference type="SAM" id="Phobius"/>
    </source>
</evidence>
<proteinExistence type="predicted"/>
<evidence type="ECO:0000313" key="2">
    <source>
        <dbReference type="EMBL" id="VVQ26505.1"/>
    </source>
</evidence>